<reference evidence="2 3" key="1">
    <citation type="submission" date="2014-01" db="EMBL/GenBank/DDBJ databases">
        <authorList>
            <consortium name="DOE Joint Genome Institute"/>
            <person name="Anderson I."/>
            <person name="Huntemann M."/>
            <person name="Han J."/>
            <person name="Chen A."/>
            <person name="Kyrpides N."/>
            <person name="Mavromatis K."/>
            <person name="Markowitz V."/>
            <person name="Palaniappan K."/>
            <person name="Ivanova N."/>
            <person name="Schaumberg A."/>
            <person name="Pati A."/>
            <person name="Liolios K."/>
            <person name="Nordberg H.P."/>
            <person name="Cantor M.N."/>
            <person name="Hua S.X."/>
            <person name="Woyke T."/>
        </authorList>
    </citation>
    <scope>NUCLEOTIDE SEQUENCE [LARGE SCALE GENOMIC DNA]</scope>
    <source>
        <strain evidence="2 3">XH-48</strain>
    </source>
</reference>
<dbReference type="PATRIC" id="fig|797299.3.peg.466"/>
<gene>
    <name evidence="2" type="ORF">HALLA_07125</name>
</gene>
<name>W0JUT3_9EURY</name>
<keyword evidence="3" id="KW-1185">Reference proteome</keyword>
<protein>
    <recommendedName>
        <fullName evidence="4">DNA recombination and repair protein Rad51-like C-terminal domain-containing protein</fullName>
    </recommendedName>
</protein>
<proteinExistence type="predicted"/>
<dbReference type="EMBL" id="CP007055">
    <property type="protein sequence ID" value="AHG00778.1"/>
    <property type="molecule type" value="Genomic_DNA"/>
</dbReference>
<sequence length="298" mass="32709">MPDFCRHLCPGSVASPLVSELERSRRSLERSPVVPPERARIRSYRKSGTRVPPLMDRPADRSGMSRLEFEPGLTCCRVPSPRSPILHELVCSRLAETVGTAYWIDAGNVASTRVLYDCASSPRVLDSLRIARSFTAYQHHSIVRRVVEKATPRTSVIVAPNVVGRYRDDDVPAWERDELLAASLETLAELGRALEVPVLVTAVSDSAEERVAEHADYRVECIRTREGVRLEGDGAETMGYWQGTYWQTTIPYWVDCCGVADRIDPVVAAADRGLFDAVPEPGGSSGGSPSALETEVSG</sequence>
<dbReference type="STRING" id="797299.HALLA_07125"/>
<dbReference type="AlphaFoldDB" id="W0JUT3"/>
<evidence type="ECO:0008006" key="4">
    <source>
        <dbReference type="Google" id="ProtNLM"/>
    </source>
</evidence>
<dbReference type="Proteomes" id="UP000019024">
    <property type="component" value="Chromosome"/>
</dbReference>
<dbReference type="KEGG" id="hlr:HALLA_07125"/>
<organism evidence="2 3">
    <name type="scientific">Halostagnicola larsenii XH-48</name>
    <dbReference type="NCBI Taxonomy" id="797299"/>
    <lineage>
        <taxon>Archaea</taxon>
        <taxon>Methanobacteriati</taxon>
        <taxon>Methanobacteriota</taxon>
        <taxon>Stenosarchaea group</taxon>
        <taxon>Halobacteria</taxon>
        <taxon>Halobacteriales</taxon>
        <taxon>Natrialbaceae</taxon>
        <taxon>Halostagnicola</taxon>
    </lineage>
</organism>
<dbReference type="eggNOG" id="arCOG08101">
    <property type="taxonomic scope" value="Archaea"/>
</dbReference>
<dbReference type="HOGENOM" id="CLU_077326_0_0_2"/>
<evidence type="ECO:0000313" key="2">
    <source>
        <dbReference type="EMBL" id="AHG00778.1"/>
    </source>
</evidence>
<feature type="region of interest" description="Disordered" evidence="1">
    <location>
        <begin position="278"/>
        <end position="298"/>
    </location>
</feature>
<evidence type="ECO:0000256" key="1">
    <source>
        <dbReference type="SAM" id="MobiDB-lite"/>
    </source>
</evidence>
<evidence type="ECO:0000313" key="3">
    <source>
        <dbReference type="Proteomes" id="UP000019024"/>
    </source>
</evidence>
<accession>W0JUT3</accession>